<keyword evidence="2 5" id="KW-0812">Transmembrane</keyword>
<reference evidence="6" key="1">
    <citation type="submission" date="2020-05" db="EMBL/GenBank/DDBJ databases">
        <authorList>
            <person name="Chiriac C."/>
            <person name="Salcher M."/>
            <person name="Ghai R."/>
            <person name="Kavagutti S V."/>
        </authorList>
    </citation>
    <scope>NUCLEOTIDE SEQUENCE</scope>
</reference>
<dbReference type="GO" id="GO:0005886">
    <property type="term" value="C:plasma membrane"/>
    <property type="evidence" value="ECO:0007669"/>
    <property type="project" value="TreeGrafter"/>
</dbReference>
<dbReference type="PANTHER" id="PTHR33514:SF15">
    <property type="entry name" value="COBALT TRANSPORT PROTEIN"/>
    <property type="match status" value="1"/>
</dbReference>
<evidence type="ECO:0000256" key="1">
    <source>
        <dbReference type="ARBA" id="ARBA00004141"/>
    </source>
</evidence>
<feature type="transmembrane region" description="Helical" evidence="5">
    <location>
        <begin position="153"/>
        <end position="175"/>
    </location>
</feature>
<feature type="transmembrane region" description="Helical" evidence="5">
    <location>
        <begin position="129"/>
        <end position="147"/>
    </location>
</feature>
<comment type="subcellular location">
    <subcellularLocation>
        <location evidence="1">Membrane</location>
        <topology evidence="1">Multi-pass membrane protein</topology>
    </subcellularLocation>
</comment>
<dbReference type="Pfam" id="PF02361">
    <property type="entry name" value="CbiQ"/>
    <property type="match status" value="1"/>
</dbReference>
<dbReference type="AlphaFoldDB" id="A0A6J6IKV1"/>
<feature type="transmembrane region" description="Helical" evidence="5">
    <location>
        <begin position="295"/>
        <end position="316"/>
    </location>
</feature>
<feature type="transmembrane region" description="Helical" evidence="5">
    <location>
        <begin position="102"/>
        <end position="122"/>
    </location>
</feature>
<evidence type="ECO:0000256" key="3">
    <source>
        <dbReference type="ARBA" id="ARBA00022989"/>
    </source>
</evidence>
<feature type="transmembrane region" description="Helical" evidence="5">
    <location>
        <begin position="261"/>
        <end position="283"/>
    </location>
</feature>
<feature type="transmembrane region" description="Helical" evidence="5">
    <location>
        <begin position="35"/>
        <end position="52"/>
    </location>
</feature>
<dbReference type="InterPro" id="IPR003339">
    <property type="entry name" value="ABC/ECF_trnsptr_transmembrane"/>
</dbReference>
<evidence type="ECO:0000313" key="6">
    <source>
        <dbReference type="EMBL" id="CAB4625019.1"/>
    </source>
</evidence>
<proteinExistence type="predicted"/>
<dbReference type="CDD" id="cd16914">
    <property type="entry name" value="EcfT"/>
    <property type="match status" value="1"/>
</dbReference>
<organism evidence="6">
    <name type="scientific">freshwater metagenome</name>
    <dbReference type="NCBI Taxonomy" id="449393"/>
    <lineage>
        <taxon>unclassified sequences</taxon>
        <taxon>metagenomes</taxon>
        <taxon>ecological metagenomes</taxon>
    </lineage>
</organism>
<keyword evidence="4 5" id="KW-0472">Membrane</keyword>
<evidence type="ECO:0000256" key="4">
    <source>
        <dbReference type="ARBA" id="ARBA00023136"/>
    </source>
</evidence>
<accession>A0A6J6IKV1</accession>
<dbReference type="EMBL" id="CAEZUP010000142">
    <property type="protein sequence ID" value="CAB4625019.1"/>
    <property type="molecule type" value="Genomic_DNA"/>
</dbReference>
<feature type="transmembrane region" description="Helical" evidence="5">
    <location>
        <begin position="238"/>
        <end position="255"/>
    </location>
</feature>
<evidence type="ECO:0000256" key="2">
    <source>
        <dbReference type="ARBA" id="ARBA00022692"/>
    </source>
</evidence>
<feature type="transmembrane region" description="Helical" evidence="5">
    <location>
        <begin position="336"/>
        <end position="354"/>
    </location>
</feature>
<keyword evidence="3 5" id="KW-1133">Transmembrane helix</keyword>
<protein>
    <submittedName>
        <fullName evidence="6">Unannotated protein</fullName>
    </submittedName>
</protein>
<gene>
    <name evidence="6" type="ORF">UFOPK1835_02092</name>
</gene>
<name>A0A6J6IKV1_9ZZZZ</name>
<sequence>MMGGSLRPRRLLHPGAWWVWSIALAAAALRTTNPLLLGLVVVVVAFVVASRRSDAPWARSFASFLRLGVIVIAIRVVFQILFGNRIPGNTLFTIPELTLPDWAAGVSVGGPVTSEAIVGAVYQGLRLAVVLACFGAAASLCSPYRLLRALPSALYEAGVAVTVALTFAPQAVIAARQVRDARRLRGRSERGIRAWAGSAMPVLEGALDRAVALAASMDSRGYGRHGDSPVSMRRAGSVLTLLGIVCISIGCYGILDPGAPALLRIPALGLGAVSLVVALLLGGRSHHRSRYRPDPWASAEWIVALSGIAAFVGMVVAGRNGPGLDPSVYPLEIPTLPAAALIGILVAALPAWAAPVPPSLATVSVPTGLEVAA</sequence>
<dbReference type="PANTHER" id="PTHR33514">
    <property type="entry name" value="PROTEIN ABCI12, CHLOROPLASTIC"/>
    <property type="match status" value="1"/>
</dbReference>
<feature type="transmembrane region" description="Helical" evidence="5">
    <location>
        <begin position="64"/>
        <end position="82"/>
    </location>
</feature>
<evidence type="ECO:0000256" key="5">
    <source>
        <dbReference type="SAM" id="Phobius"/>
    </source>
</evidence>